<gene>
    <name evidence="1" type="ORF">J1N35_001032</name>
</gene>
<evidence type="ECO:0000313" key="2">
    <source>
        <dbReference type="Proteomes" id="UP000828251"/>
    </source>
</evidence>
<name>A0A9D3WI36_9ROSI</name>
<dbReference type="EMBL" id="JAIQCV010000001">
    <property type="protein sequence ID" value="KAH1129654.1"/>
    <property type="molecule type" value="Genomic_DNA"/>
</dbReference>
<protein>
    <submittedName>
        <fullName evidence="1">Uncharacterized protein</fullName>
    </submittedName>
</protein>
<proteinExistence type="predicted"/>
<dbReference type="AlphaFoldDB" id="A0A9D3WI36"/>
<reference evidence="1 2" key="1">
    <citation type="journal article" date="2021" name="Plant Biotechnol. J.">
        <title>Multi-omics assisted identification of the key and species-specific regulatory components of drought-tolerant mechanisms in Gossypium stocksii.</title>
        <authorList>
            <person name="Yu D."/>
            <person name="Ke L."/>
            <person name="Zhang D."/>
            <person name="Wu Y."/>
            <person name="Sun Y."/>
            <person name="Mei J."/>
            <person name="Sun J."/>
            <person name="Sun Y."/>
        </authorList>
    </citation>
    <scope>NUCLEOTIDE SEQUENCE [LARGE SCALE GENOMIC DNA]</scope>
    <source>
        <strain evidence="2">cv. E1</strain>
        <tissue evidence="1">Leaf</tissue>
    </source>
</reference>
<accession>A0A9D3WI36</accession>
<dbReference type="Proteomes" id="UP000828251">
    <property type="component" value="Unassembled WGS sequence"/>
</dbReference>
<organism evidence="1 2">
    <name type="scientific">Gossypium stocksii</name>
    <dbReference type="NCBI Taxonomy" id="47602"/>
    <lineage>
        <taxon>Eukaryota</taxon>
        <taxon>Viridiplantae</taxon>
        <taxon>Streptophyta</taxon>
        <taxon>Embryophyta</taxon>
        <taxon>Tracheophyta</taxon>
        <taxon>Spermatophyta</taxon>
        <taxon>Magnoliopsida</taxon>
        <taxon>eudicotyledons</taxon>
        <taxon>Gunneridae</taxon>
        <taxon>Pentapetalae</taxon>
        <taxon>rosids</taxon>
        <taxon>malvids</taxon>
        <taxon>Malvales</taxon>
        <taxon>Malvaceae</taxon>
        <taxon>Malvoideae</taxon>
        <taxon>Gossypium</taxon>
    </lineage>
</organism>
<sequence length="87" mass="10077">MTLIVIAFLYAAGAKFTLLVAWKKGRPNVSLLFSSSVEYWHRSIYNDFKSYASLILDDFLLPQQSFTYNKNLVVIAFLHPDLDRIIF</sequence>
<keyword evidence="2" id="KW-1185">Reference proteome</keyword>
<comment type="caution">
    <text evidence="1">The sequence shown here is derived from an EMBL/GenBank/DDBJ whole genome shotgun (WGS) entry which is preliminary data.</text>
</comment>
<evidence type="ECO:0000313" key="1">
    <source>
        <dbReference type="EMBL" id="KAH1129654.1"/>
    </source>
</evidence>